<protein>
    <submittedName>
        <fullName evidence="1">Uncharacterized protein</fullName>
    </submittedName>
</protein>
<dbReference type="PANTHER" id="PTHR13617:SF14">
    <property type="entry name" value="PROTEIN ABHD18"/>
    <property type="match status" value="1"/>
</dbReference>
<proteinExistence type="predicted"/>
<dbReference type="Gene3D" id="3.40.50.1820">
    <property type="entry name" value="alpha/beta hydrolase"/>
    <property type="match status" value="1"/>
</dbReference>
<organism evidence="1 2">
    <name type="scientific">Caenorhabditis auriculariae</name>
    <dbReference type="NCBI Taxonomy" id="2777116"/>
    <lineage>
        <taxon>Eukaryota</taxon>
        <taxon>Metazoa</taxon>
        <taxon>Ecdysozoa</taxon>
        <taxon>Nematoda</taxon>
        <taxon>Chromadorea</taxon>
        <taxon>Rhabditida</taxon>
        <taxon>Rhabditina</taxon>
        <taxon>Rhabditomorpha</taxon>
        <taxon>Rhabditoidea</taxon>
        <taxon>Rhabditidae</taxon>
        <taxon>Peloderinae</taxon>
        <taxon>Caenorhabditis</taxon>
    </lineage>
</organism>
<dbReference type="InterPro" id="IPR029058">
    <property type="entry name" value="AB_hydrolase_fold"/>
</dbReference>
<dbReference type="EMBL" id="CAJGYM010000001">
    <property type="protein sequence ID" value="CAD6184594.1"/>
    <property type="molecule type" value="Genomic_DNA"/>
</dbReference>
<gene>
    <name evidence="1" type="ORF">CAUJ_LOCUS513</name>
</gene>
<sequence length="346" mass="38276">MAKYQREVMSRRGVVDIVNDIGIDVTISTEKVVEGITVIDGHFRSPHAFLFPDQMPGPVGWAHFRAFFPRQAAPMCIHLAGTGDHSYVRRDIGLVKDLLKHGIGAILVQNPFYGDRKPPNQFRSSLENVSDLFVMGGALISECNLLINWAQQRGHGPFCISGISMGGFMASLAATNALQPVSVVPILSWTTASPAYTRGAIAPAVKFQKLQAQLEDRSYVEKLKRIPNVDWIEQMHELSAKTGDTLAVSLMCVLMDHFTCLSNYPTPLDTSLCHAIVAENDQYVLRTGAPHFEDVWPGMTVEVIPGVGHITGYFLKHSNFRQRIAQLLERQIRSEGSAPPQEIISK</sequence>
<evidence type="ECO:0000313" key="1">
    <source>
        <dbReference type="EMBL" id="CAD6184594.1"/>
    </source>
</evidence>
<dbReference type="PANTHER" id="PTHR13617">
    <property type="entry name" value="PROTEIN ABHD18"/>
    <property type="match status" value="1"/>
</dbReference>
<dbReference type="SUPFAM" id="SSF53474">
    <property type="entry name" value="alpha/beta-Hydrolases"/>
    <property type="match status" value="1"/>
</dbReference>
<name>A0A8S1GNU7_9PELO</name>
<evidence type="ECO:0000313" key="2">
    <source>
        <dbReference type="Proteomes" id="UP000835052"/>
    </source>
</evidence>
<dbReference type="AlphaFoldDB" id="A0A8S1GNU7"/>
<reference evidence="1" key="1">
    <citation type="submission" date="2020-10" db="EMBL/GenBank/DDBJ databases">
        <authorList>
            <person name="Kikuchi T."/>
        </authorList>
    </citation>
    <scope>NUCLEOTIDE SEQUENCE</scope>
    <source>
        <strain evidence="1">NKZ352</strain>
    </source>
</reference>
<dbReference type="Pfam" id="PF09752">
    <property type="entry name" value="ABHD18"/>
    <property type="match status" value="1"/>
</dbReference>
<dbReference type="InterPro" id="IPR019149">
    <property type="entry name" value="ABHD18"/>
</dbReference>
<keyword evidence="2" id="KW-1185">Reference proteome</keyword>
<accession>A0A8S1GNU7</accession>
<dbReference type="OrthoDB" id="9987145at2759"/>
<dbReference type="Proteomes" id="UP000835052">
    <property type="component" value="Unassembled WGS sequence"/>
</dbReference>
<comment type="caution">
    <text evidence="1">The sequence shown here is derived from an EMBL/GenBank/DDBJ whole genome shotgun (WGS) entry which is preliminary data.</text>
</comment>